<evidence type="ECO:0000256" key="9">
    <source>
        <dbReference type="ARBA" id="ARBA00023136"/>
    </source>
</evidence>
<evidence type="ECO:0000256" key="10">
    <source>
        <dbReference type="SAM" id="MobiDB-lite"/>
    </source>
</evidence>
<dbReference type="Pfam" id="PF04188">
    <property type="entry name" value="Mannosyl_trans2"/>
    <property type="match status" value="1"/>
</dbReference>
<evidence type="ECO:0000256" key="7">
    <source>
        <dbReference type="ARBA" id="ARBA00022824"/>
    </source>
</evidence>
<evidence type="ECO:0000256" key="1">
    <source>
        <dbReference type="ARBA" id="ARBA00004477"/>
    </source>
</evidence>
<feature type="transmembrane region" description="Helical" evidence="11">
    <location>
        <begin position="392"/>
        <end position="412"/>
    </location>
</feature>
<feature type="transmembrane region" description="Helical" evidence="11">
    <location>
        <begin position="169"/>
        <end position="191"/>
    </location>
</feature>
<dbReference type="PANTHER" id="PTHR12468:SF2">
    <property type="entry name" value="GPI MANNOSYLTRANSFERASE 2"/>
    <property type="match status" value="1"/>
</dbReference>
<feature type="transmembrane region" description="Helical" evidence="11">
    <location>
        <begin position="340"/>
        <end position="358"/>
    </location>
</feature>
<keyword evidence="9 11" id="KW-0472">Membrane</keyword>
<keyword evidence="7" id="KW-0256">Endoplasmic reticulum</keyword>
<feature type="transmembrane region" description="Helical" evidence="11">
    <location>
        <begin position="316"/>
        <end position="333"/>
    </location>
</feature>
<comment type="subcellular location">
    <subcellularLocation>
        <location evidence="1">Endoplasmic reticulum membrane</location>
        <topology evidence="1">Multi-pass membrane protein</topology>
    </subcellularLocation>
</comment>
<evidence type="ECO:0000256" key="4">
    <source>
        <dbReference type="ARBA" id="ARBA00022676"/>
    </source>
</evidence>
<keyword evidence="3" id="KW-0337">GPI-anchor biosynthesis</keyword>
<evidence type="ECO:0000256" key="6">
    <source>
        <dbReference type="ARBA" id="ARBA00022692"/>
    </source>
</evidence>
<keyword evidence="8 11" id="KW-1133">Transmembrane helix</keyword>
<evidence type="ECO:0000256" key="8">
    <source>
        <dbReference type="ARBA" id="ARBA00022989"/>
    </source>
</evidence>
<proteinExistence type="predicted"/>
<evidence type="ECO:0000313" key="13">
    <source>
        <dbReference type="Proteomes" id="UP001500979"/>
    </source>
</evidence>
<protein>
    <submittedName>
        <fullName evidence="12">Glycosyltransferase family 39 protein</fullName>
    </submittedName>
</protein>
<dbReference type="RefSeq" id="WP_344685681.1">
    <property type="nucleotide sequence ID" value="NZ_BAAAUX010000032.1"/>
</dbReference>
<dbReference type="Proteomes" id="UP001500979">
    <property type="component" value="Unassembled WGS sequence"/>
</dbReference>
<evidence type="ECO:0000256" key="5">
    <source>
        <dbReference type="ARBA" id="ARBA00022679"/>
    </source>
</evidence>
<reference evidence="12 13" key="1">
    <citation type="journal article" date="2019" name="Int. J. Syst. Evol. Microbiol.">
        <title>The Global Catalogue of Microorganisms (GCM) 10K type strain sequencing project: providing services to taxonomists for standard genome sequencing and annotation.</title>
        <authorList>
            <consortium name="The Broad Institute Genomics Platform"/>
            <consortium name="The Broad Institute Genome Sequencing Center for Infectious Disease"/>
            <person name="Wu L."/>
            <person name="Ma J."/>
        </authorList>
    </citation>
    <scope>NUCLEOTIDE SEQUENCE [LARGE SCALE GENOMIC DNA]</scope>
    <source>
        <strain evidence="12 13">JCM 9383</strain>
    </source>
</reference>
<organism evidence="12 13">
    <name type="scientific">Saccharopolyspora taberi</name>
    <dbReference type="NCBI Taxonomy" id="60895"/>
    <lineage>
        <taxon>Bacteria</taxon>
        <taxon>Bacillati</taxon>
        <taxon>Actinomycetota</taxon>
        <taxon>Actinomycetes</taxon>
        <taxon>Pseudonocardiales</taxon>
        <taxon>Pseudonocardiaceae</taxon>
        <taxon>Saccharopolyspora</taxon>
    </lineage>
</organism>
<evidence type="ECO:0000256" key="11">
    <source>
        <dbReference type="SAM" id="Phobius"/>
    </source>
</evidence>
<name>A0ABN3VNW3_9PSEU</name>
<gene>
    <name evidence="12" type="ORF">GCM10010470_61090</name>
</gene>
<dbReference type="PANTHER" id="PTHR12468">
    <property type="entry name" value="GPI MANNOSYLTRANSFERASE 2"/>
    <property type="match status" value="1"/>
</dbReference>
<keyword evidence="5" id="KW-0808">Transferase</keyword>
<feature type="transmembrane region" description="Helical" evidence="11">
    <location>
        <begin position="124"/>
        <end position="157"/>
    </location>
</feature>
<feature type="transmembrane region" description="Helical" evidence="11">
    <location>
        <begin position="253"/>
        <end position="272"/>
    </location>
</feature>
<evidence type="ECO:0000256" key="2">
    <source>
        <dbReference type="ARBA" id="ARBA00004687"/>
    </source>
</evidence>
<sequence>MATSPGAIEPQRRNTGETGRNQPKRSVPPLFARLSSGLSDQHRAVAALGPGVVYLAIRVFGLLVLSWLSAANDESLADNLGAWDGEWYLEIAEHGYGGVDPSMVDGFGNRYPETPLAFFPGYPLLVRLVALIPGVNMIGAAIAVSLACGVVAAYGLARLGRRVGGSHGVGLLLVALFAAAPMSVVLSMAYSEALFCALSIWALVGVIERNWLLAGLCCAAAGLVRPTAAALIGVVGLAALVAIARRRELWGPLLAIVLAPAGMLLYVGWVGLQTGKPGGYFALQQRGWSSAFDGGVATSKFVVETLTSDKSVLETFTAWIVLAALVLLVLCVRHRMPWPLVVFAAAVLVLDLGSDGLMYSKVRLMLPAFPLLIPVAIGLARRRPTTAVCTTILLVCFGSWFGAYSLTAWSYAM</sequence>
<comment type="caution">
    <text evidence="12">The sequence shown here is derived from an EMBL/GenBank/DDBJ whole genome shotgun (WGS) entry which is preliminary data.</text>
</comment>
<feature type="region of interest" description="Disordered" evidence="10">
    <location>
        <begin position="1"/>
        <end position="27"/>
    </location>
</feature>
<accession>A0ABN3VNW3</accession>
<keyword evidence="13" id="KW-1185">Reference proteome</keyword>
<keyword evidence="4" id="KW-0328">Glycosyltransferase</keyword>
<dbReference type="EMBL" id="BAAAUX010000032">
    <property type="protein sequence ID" value="GAA2817484.1"/>
    <property type="molecule type" value="Genomic_DNA"/>
</dbReference>
<dbReference type="InterPro" id="IPR007315">
    <property type="entry name" value="PIG-V/Gpi18"/>
</dbReference>
<evidence type="ECO:0000313" key="12">
    <source>
        <dbReference type="EMBL" id="GAA2817484.1"/>
    </source>
</evidence>
<feature type="transmembrane region" description="Helical" evidence="11">
    <location>
        <begin position="364"/>
        <end position="380"/>
    </location>
</feature>
<feature type="transmembrane region" description="Helical" evidence="11">
    <location>
        <begin position="211"/>
        <end position="241"/>
    </location>
</feature>
<keyword evidence="6 11" id="KW-0812">Transmembrane</keyword>
<comment type="pathway">
    <text evidence="2">Glycolipid biosynthesis; glycosylphosphatidylinositol-anchor biosynthesis.</text>
</comment>
<evidence type="ECO:0000256" key="3">
    <source>
        <dbReference type="ARBA" id="ARBA00022502"/>
    </source>
</evidence>